<dbReference type="InterPro" id="IPR020552">
    <property type="entry name" value="Inositol_monoPase_Li-sen"/>
</dbReference>
<sequence length="269" mass="30347">MTTNWQEIDLFAKNLIDRAGETIRHSFRNKLQIETKSDANDLVTNMDKEIEKFFVEKINAFDSSHHIMGEEGYGDQLTSMDGVVWIVDPIDGTMNFVHQQRNFAISVGIYEDGVGMLGYIYDVVLDELYHAHKGHGAYLNNSKLEMLKDVKLEESILALNTTWVTPHDRVPYEVFGPLVHKVRGTRSYGSAALEMAYIATGRIDGYLTMRLSPWDIAGGKVIIEEVGGIVTDLFNQPHTLLSKASVFAGNPAVHKIIYEHYLKEKLPKS</sequence>
<organism evidence="8 9">
    <name type="scientific">Jeotgalibacillus marinus</name>
    <dbReference type="NCBI Taxonomy" id="86667"/>
    <lineage>
        <taxon>Bacteria</taxon>
        <taxon>Bacillati</taxon>
        <taxon>Bacillota</taxon>
        <taxon>Bacilli</taxon>
        <taxon>Bacillales</taxon>
        <taxon>Caryophanaceae</taxon>
        <taxon>Jeotgalibacillus</taxon>
    </lineage>
</organism>
<keyword evidence="9" id="KW-1185">Reference proteome</keyword>
<dbReference type="PROSITE" id="PS00629">
    <property type="entry name" value="IMP_1"/>
    <property type="match status" value="1"/>
</dbReference>
<evidence type="ECO:0000256" key="4">
    <source>
        <dbReference type="ARBA" id="ARBA00013106"/>
    </source>
</evidence>
<dbReference type="InterPro" id="IPR020583">
    <property type="entry name" value="Inositol_monoP_metal-BS"/>
</dbReference>
<dbReference type="PANTHER" id="PTHR20854">
    <property type="entry name" value="INOSITOL MONOPHOSPHATASE"/>
    <property type="match status" value="1"/>
</dbReference>
<comment type="cofactor">
    <cofactor evidence="2">
        <name>Mg(2+)</name>
        <dbReference type="ChEBI" id="CHEBI:18420"/>
    </cofactor>
</comment>
<comment type="caution">
    <text evidence="8">The sequence shown here is derived from an EMBL/GenBank/DDBJ whole genome shotgun (WGS) entry which is preliminary data.</text>
</comment>
<dbReference type="SUPFAM" id="SSF56655">
    <property type="entry name" value="Carbohydrate phosphatase"/>
    <property type="match status" value="1"/>
</dbReference>
<accession>A0ABV3Q287</accession>
<evidence type="ECO:0000256" key="2">
    <source>
        <dbReference type="ARBA" id="ARBA00001946"/>
    </source>
</evidence>
<dbReference type="EC" id="3.1.3.25" evidence="4"/>
<gene>
    <name evidence="8" type="ORF">AB1471_06510</name>
</gene>
<evidence type="ECO:0000256" key="1">
    <source>
        <dbReference type="ARBA" id="ARBA00001033"/>
    </source>
</evidence>
<dbReference type="Gene3D" id="3.30.540.10">
    <property type="entry name" value="Fructose-1,6-Bisphosphatase, subunit A, domain 1"/>
    <property type="match status" value="1"/>
</dbReference>
<keyword evidence="6" id="KW-0378">Hydrolase</keyword>
<dbReference type="InterPro" id="IPR000760">
    <property type="entry name" value="Inositol_monophosphatase-like"/>
</dbReference>
<dbReference type="Gene3D" id="3.40.190.80">
    <property type="match status" value="1"/>
</dbReference>
<dbReference type="PANTHER" id="PTHR20854:SF4">
    <property type="entry name" value="INOSITOL-1-MONOPHOSPHATASE-RELATED"/>
    <property type="match status" value="1"/>
</dbReference>
<dbReference type="EMBL" id="JBFMIA010000003">
    <property type="protein sequence ID" value="MEW9501453.1"/>
    <property type="molecule type" value="Genomic_DNA"/>
</dbReference>
<evidence type="ECO:0000313" key="8">
    <source>
        <dbReference type="EMBL" id="MEW9501453.1"/>
    </source>
</evidence>
<protein>
    <recommendedName>
        <fullName evidence="4">inositol-phosphate phosphatase</fullName>
        <ecNumber evidence="4">3.1.3.25</ecNumber>
    </recommendedName>
</protein>
<dbReference type="CDD" id="cd01637">
    <property type="entry name" value="IMPase_like"/>
    <property type="match status" value="1"/>
</dbReference>
<keyword evidence="5" id="KW-0479">Metal-binding</keyword>
<name>A0ABV3Q287_9BACL</name>
<dbReference type="RefSeq" id="WP_367778924.1">
    <property type="nucleotide sequence ID" value="NZ_JBFMIA010000003.1"/>
</dbReference>
<evidence type="ECO:0000313" key="9">
    <source>
        <dbReference type="Proteomes" id="UP001556040"/>
    </source>
</evidence>
<proteinExistence type="predicted"/>
<comment type="catalytic activity">
    <reaction evidence="1">
        <text>a myo-inositol phosphate + H2O = myo-inositol + phosphate</text>
        <dbReference type="Rhea" id="RHEA:24056"/>
        <dbReference type="ChEBI" id="CHEBI:15377"/>
        <dbReference type="ChEBI" id="CHEBI:17268"/>
        <dbReference type="ChEBI" id="CHEBI:43474"/>
        <dbReference type="ChEBI" id="CHEBI:84139"/>
        <dbReference type="EC" id="3.1.3.25"/>
    </reaction>
</comment>
<dbReference type="PROSITE" id="PS00630">
    <property type="entry name" value="IMP_2"/>
    <property type="match status" value="1"/>
</dbReference>
<evidence type="ECO:0000256" key="5">
    <source>
        <dbReference type="ARBA" id="ARBA00022723"/>
    </source>
</evidence>
<dbReference type="InterPro" id="IPR020550">
    <property type="entry name" value="Inositol_monophosphatase_CS"/>
</dbReference>
<comment type="pathway">
    <text evidence="3">Polyol metabolism; myo-inositol biosynthesis; myo-inositol from D-glucose 6-phosphate: step 2/2.</text>
</comment>
<dbReference type="PRINTS" id="PR00378">
    <property type="entry name" value="LIIMPHPHTASE"/>
</dbReference>
<evidence type="ECO:0000256" key="3">
    <source>
        <dbReference type="ARBA" id="ARBA00005152"/>
    </source>
</evidence>
<dbReference type="Pfam" id="PF00459">
    <property type="entry name" value="Inositol_P"/>
    <property type="match status" value="1"/>
</dbReference>
<keyword evidence="7" id="KW-0460">Magnesium</keyword>
<dbReference type="PRINTS" id="PR00377">
    <property type="entry name" value="IMPHPHTASES"/>
</dbReference>
<evidence type="ECO:0000256" key="7">
    <source>
        <dbReference type="ARBA" id="ARBA00022842"/>
    </source>
</evidence>
<reference evidence="8 9" key="1">
    <citation type="journal article" date="1979" name="Int. J. Syst. Evol. Microbiol.">
        <title>Bacillus globisporus subsp. marinus subsp. nov.</title>
        <authorList>
            <person name="Liu H."/>
        </authorList>
    </citation>
    <scope>NUCLEOTIDE SEQUENCE [LARGE SCALE GENOMIC DNA]</scope>
    <source>
        <strain evidence="8 9">DSM 1297</strain>
    </source>
</reference>
<dbReference type="Proteomes" id="UP001556040">
    <property type="component" value="Unassembled WGS sequence"/>
</dbReference>
<evidence type="ECO:0000256" key="6">
    <source>
        <dbReference type="ARBA" id="ARBA00022801"/>
    </source>
</evidence>